<protein>
    <recommendedName>
        <fullName evidence="4">FecR protein</fullName>
    </recommendedName>
</protein>
<evidence type="ECO:0008006" key="4">
    <source>
        <dbReference type="Google" id="ProtNLM"/>
    </source>
</evidence>
<keyword evidence="1" id="KW-0472">Membrane</keyword>
<name>A0ABP9UNJ2_9BACT</name>
<evidence type="ECO:0000256" key="1">
    <source>
        <dbReference type="SAM" id="Phobius"/>
    </source>
</evidence>
<dbReference type="Gene3D" id="2.60.120.200">
    <property type="match status" value="1"/>
</dbReference>
<reference evidence="2 3" key="1">
    <citation type="submission" date="2024-02" db="EMBL/GenBank/DDBJ databases">
        <title>Haloferula sargassicola NBRC 104335.</title>
        <authorList>
            <person name="Ichikawa N."/>
            <person name="Katano-Makiyama Y."/>
            <person name="Hidaka K."/>
        </authorList>
    </citation>
    <scope>NUCLEOTIDE SEQUENCE [LARGE SCALE GENOMIC DNA]</scope>
    <source>
        <strain evidence="2 3">NBRC 104335</strain>
    </source>
</reference>
<dbReference type="PANTHER" id="PTHR30273">
    <property type="entry name" value="PERIPLASMIC SIGNAL SENSOR AND SIGMA FACTOR ACTIVATOR FECR-RELATED"/>
    <property type="match status" value="1"/>
</dbReference>
<dbReference type="InterPro" id="IPR012373">
    <property type="entry name" value="Ferrdict_sens_TM"/>
</dbReference>
<dbReference type="Proteomes" id="UP001476282">
    <property type="component" value="Unassembled WGS sequence"/>
</dbReference>
<dbReference type="EMBL" id="BAABRI010000012">
    <property type="protein sequence ID" value="GAA5483146.1"/>
    <property type="molecule type" value="Genomic_DNA"/>
</dbReference>
<dbReference type="RefSeq" id="WP_353567266.1">
    <property type="nucleotide sequence ID" value="NZ_BAABRI010000012.1"/>
</dbReference>
<evidence type="ECO:0000313" key="3">
    <source>
        <dbReference type="Proteomes" id="UP001476282"/>
    </source>
</evidence>
<sequence>MIDEARLEALLSAYFDLRLTDEEREELEAMLLHSSRARRIFHEHAGHHGALREWALRENGSSPVVEMPVRRPRTAGYAWIAAGLAACLALVLWLNPREVAAPAQAETKPSPEAPTTSQPADDVALLAEQIGVEWTAGAPGFATGSALPTGLFSIEKGLVRLDFYSGAKVYLEGPASLELVSPDLARLTSGKLTAQVPPPAHGFTVLSEAMKVVDRGTEFGMSVGNGGDLQVHVFDGEVDLYPKDDEGSARALYEGGAVAVHQGATTDLQADRAAFARPGELSKAAEQARDRVWRKWLAASSRLRQSRDLQVYYDFRNIKSGVLPNRAAHPPAGSEGILIGCEPVPGPWPQADALGFARTSDRVRFRLDGLAPAVTMLARVRVDSLPHDHNALLSMAPKQVGEIHWKLDRDGRLLLGMRASEEPWERLVSPPVVGEKDLGHWLTLATVIDNEAAVMRAYVDGREVATAPITRPTPVALGKANLGNFEAAEAGIPGSSVVRNFNGRFAEFAFFTRALTAEEIRAYP</sequence>
<dbReference type="Pfam" id="PF13385">
    <property type="entry name" value="Laminin_G_3"/>
    <property type="match status" value="1"/>
</dbReference>
<dbReference type="SUPFAM" id="SSF49899">
    <property type="entry name" value="Concanavalin A-like lectins/glucanases"/>
    <property type="match status" value="1"/>
</dbReference>
<feature type="transmembrane region" description="Helical" evidence="1">
    <location>
        <begin position="76"/>
        <end position="94"/>
    </location>
</feature>
<gene>
    <name evidence="2" type="ORF">Hsar01_02374</name>
</gene>
<organism evidence="2 3">
    <name type="scientific">Haloferula sargassicola</name>
    <dbReference type="NCBI Taxonomy" id="490096"/>
    <lineage>
        <taxon>Bacteria</taxon>
        <taxon>Pseudomonadati</taxon>
        <taxon>Verrucomicrobiota</taxon>
        <taxon>Verrucomicrobiia</taxon>
        <taxon>Verrucomicrobiales</taxon>
        <taxon>Verrucomicrobiaceae</taxon>
        <taxon>Haloferula</taxon>
    </lineage>
</organism>
<comment type="caution">
    <text evidence="2">The sequence shown here is derived from an EMBL/GenBank/DDBJ whole genome shotgun (WGS) entry which is preliminary data.</text>
</comment>
<dbReference type="PANTHER" id="PTHR30273:SF2">
    <property type="entry name" value="PROTEIN FECR"/>
    <property type="match status" value="1"/>
</dbReference>
<keyword evidence="3" id="KW-1185">Reference proteome</keyword>
<evidence type="ECO:0000313" key="2">
    <source>
        <dbReference type="EMBL" id="GAA5483146.1"/>
    </source>
</evidence>
<keyword evidence="1" id="KW-0812">Transmembrane</keyword>
<accession>A0ABP9UNJ2</accession>
<proteinExistence type="predicted"/>
<keyword evidence="1" id="KW-1133">Transmembrane helix</keyword>
<dbReference type="InterPro" id="IPR013320">
    <property type="entry name" value="ConA-like_dom_sf"/>
</dbReference>
<dbReference type="Gene3D" id="2.60.120.1440">
    <property type="match status" value="1"/>
</dbReference>